<dbReference type="Proteomes" id="UP001221757">
    <property type="component" value="Unassembled WGS sequence"/>
</dbReference>
<evidence type="ECO:0000256" key="1">
    <source>
        <dbReference type="SAM" id="MobiDB-lite"/>
    </source>
</evidence>
<gene>
    <name evidence="2" type="ORF">B0H17DRAFT_1133299</name>
</gene>
<comment type="caution">
    <text evidence="2">The sequence shown here is derived from an EMBL/GenBank/DDBJ whole genome shotgun (WGS) entry which is preliminary data.</text>
</comment>
<dbReference type="AlphaFoldDB" id="A0AAD7DIY4"/>
<evidence type="ECO:0000313" key="2">
    <source>
        <dbReference type="EMBL" id="KAJ7692295.1"/>
    </source>
</evidence>
<organism evidence="2 3">
    <name type="scientific">Mycena rosella</name>
    <name type="common">Pink bonnet</name>
    <name type="synonym">Agaricus rosellus</name>
    <dbReference type="NCBI Taxonomy" id="1033263"/>
    <lineage>
        <taxon>Eukaryota</taxon>
        <taxon>Fungi</taxon>
        <taxon>Dikarya</taxon>
        <taxon>Basidiomycota</taxon>
        <taxon>Agaricomycotina</taxon>
        <taxon>Agaricomycetes</taxon>
        <taxon>Agaricomycetidae</taxon>
        <taxon>Agaricales</taxon>
        <taxon>Marasmiineae</taxon>
        <taxon>Mycenaceae</taxon>
        <taxon>Mycena</taxon>
    </lineage>
</organism>
<sequence>MAQTKTAKWKEMFKPYDADGVPDTMPFPELCADLPGLSGNEAMTFYERVKNNAFEAKAFQHKVQAQDCAEEARLPALVAAWKQKQKEKKGILAAVEDHWRQVSQGGGTAVGERRSSIMGGGTSEQGRCQMLVASGFKHMIDTLHASDNFRPFVATMLMGWLSEEGQVQYEW</sequence>
<name>A0AAD7DIY4_MYCRO</name>
<keyword evidence="3" id="KW-1185">Reference proteome</keyword>
<evidence type="ECO:0000313" key="3">
    <source>
        <dbReference type="Proteomes" id="UP001221757"/>
    </source>
</evidence>
<dbReference type="EMBL" id="JARKIE010000053">
    <property type="protein sequence ID" value="KAJ7692295.1"/>
    <property type="molecule type" value="Genomic_DNA"/>
</dbReference>
<feature type="region of interest" description="Disordered" evidence="1">
    <location>
        <begin position="103"/>
        <end position="122"/>
    </location>
</feature>
<proteinExistence type="predicted"/>
<protein>
    <submittedName>
        <fullName evidence="2">Uncharacterized protein</fullName>
    </submittedName>
</protein>
<reference evidence="2" key="1">
    <citation type="submission" date="2023-03" db="EMBL/GenBank/DDBJ databases">
        <title>Massive genome expansion in bonnet fungi (Mycena s.s.) driven by repeated elements and novel gene families across ecological guilds.</title>
        <authorList>
            <consortium name="Lawrence Berkeley National Laboratory"/>
            <person name="Harder C.B."/>
            <person name="Miyauchi S."/>
            <person name="Viragh M."/>
            <person name="Kuo A."/>
            <person name="Thoen E."/>
            <person name="Andreopoulos B."/>
            <person name="Lu D."/>
            <person name="Skrede I."/>
            <person name="Drula E."/>
            <person name="Henrissat B."/>
            <person name="Morin E."/>
            <person name="Kohler A."/>
            <person name="Barry K."/>
            <person name="LaButti K."/>
            <person name="Morin E."/>
            <person name="Salamov A."/>
            <person name="Lipzen A."/>
            <person name="Mereny Z."/>
            <person name="Hegedus B."/>
            <person name="Baldrian P."/>
            <person name="Stursova M."/>
            <person name="Weitz H."/>
            <person name="Taylor A."/>
            <person name="Grigoriev I.V."/>
            <person name="Nagy L.G."/>
            <person name="Martin F."/>
            <person name="Kauserud H."/>
        </authorList>
    </citation>
    <scope>NUCLEOTIDE SEQUENCE</scope>
    <source>
        <strain evidence="2">CBHHK067</strain>
    </source>
</reference>
<accession>A0AAD7DIY4</accession>